<evidence type="ECO:0000313" key="2">
    <source>
        <dbReference type="EMBL" id="MFB2934147.1"/>
    </source>
</evidence>
<dbReference type="InterPro" id="IPR011727">
    <property type="entry name" value="CHP02117"/>
</dbReference>
<organism evidence="2 3">
    <name type="scientific">Floridaenema fluviatile BLCC-F154</name>
    <dbReference type="NCBI Taxonomy" id="3153640"/>
    <lineage>
        <taxon>Bacteria</taxon>
        <taxon>Bacillati</taxon>
        <taxon>Cyanobacteriota</taxon>
        <taxon>Cyanophyceae</taxon>
        <taxon>Oscillatoriophycideae</taxon>
        <taxon>Aerosakkonematales</taxon>
        <taxon>Aerosakkonemataceae</taxon>
        <taxon>Floridanema</taxon>
        <taxon>Floridanema fluviatile</taxon>
    </lineage>
</organism>
<dbReference type="RefSeq" id="WP_413255676.1">
    <property type="nucleotide sequence ID" value="NZ_JBHFNS010000017.1"/>
</dbReference>
<dbReference type="Proteomes" id="UP001576776">
    <property type="component" value="Unassembled WGS sequence"/>
</dbReference>
<proteinExistence type="predicted"/>
<accession>A0ABV4Y5R1</accession>
<reference evidence="2 3" key="1">
    <citation type="submission" date="2024-09" db="EMBL/GenBank/DDBJ databases">
        <title>Floridaenema gen nov. (Aerosakkonemataceae, Aerosakkonematales ord. nov., Cyanobacteria) from benthic tropical and subtropical fresh waters, with the description of four new species.</title>
        <authorList>
            <person name="Moretto J.A."/>
            <person name="Berthold D.E."/>
            <person name="Lefler F.W."/>
            <person name="Huang I.-S."/>
            <person name="Laughinghouse H. IV."/>
        </authorList>
    </citation>
    <scope>NUCLEOTIDE SEQUENCE [LARGE SCALE GENOMIC DNA]</scope>
    <source>
        <strain evidence="2 3">BLCC-F154</strain>
    </source>
</reference>
<comment type="caution">
    <text evidence="2">The sequence shown here is derived from an EMBL/GenBank/DDBJ whole genome shotgun (WGS) entry which is preliminary data.</text>
</comment>
<keyword evidence="1" id="KW-1133">Transmembrane helix</keyword>
<evidence type="ECO:0000256" key="1">
    <source>
        <dbReference type="SAM" id="Phobius"/>
    </source>
</evidence>
<gene>
    <name evidence="2" type="ORF">ACE1B6_02620</name>
</gene>
<dbReference type="Pfam" id="PF09601">
    <property type="entry name" value="DUF2459"/>
    <property type="match status" value="1"/>
</dbReference>
<dbReference type="EMBL" id="JBHFNS010000017">
    <property type="protein sequence ID" value="MFB2934147.1"/>
    <property type="molecule type" value="Genomic_DNA"/>
</dbReference>
<keyword evidence="1" id="KW-0812">Transmembrane</keyword>
<name>A0ABV4Y5R1_9CYAN</name>
<sequence>MTIFNNNSLAKSTIQKKKPRLKRIFYYSLLGKLSLLTLLAIGYFTPVINCNITQEKCNFSVCIINDGMHTNIVLPVSNEIVDWREFINISDIGKDTSANYKYLTFGWGDRDFYIQTPTLAELNLVTAIKALFLPTPSTILVQGFAEIPRNREVKCVKVTRKDYLELTQFIQNTFQLNPQNQPIRIANGHLSSSGFYAANGNYSILKTCNDWTAEALRKASVDTPLWAGLSSAVMLHFSRTCECSISDEKALFRDYSGGIVK</sequence>
<keyword evidence="1" id="KW-0472">Membrane</keyword>
<feature type="transmembrane region" description="Helical" evidence="1">
    <location>
        <begin position="24"/>
        <end position="44"/>
    </location>
</feature>
<keyword evidence="3" id="KW-1185">Reference proteome</keyword>
<evidence type="ECO:0000313" key="3">
    <source>
        <dbReference type="Proteomes" id="UP001576776"/>
    </source>
</evidence>
<protein>
    <submittedName>
        <fullName evidence="2">DUF2459 domain-containing protein</fullName>
    </submittedName>
</protein>